<organism evidence="2">
    <name type="scientific">Microbotryum lychnidis-dioicae (strain p1A1 Lamole / MvSl-1064)</name>
    <name type="common">Anther smut fungus</name>
    <dbReference type="NCBI Taxonomy" id="683840"/>
    <lineage>
        <taxon>Eukaryota</taxon>
        <taxon>Fungi</taxon>
        <taxon>Dikarya</taxon>
        <taxon>Basidiomycota</taxon>
        <taxon>Pucciniomycotina</taxon>
        <taxon>Microbotryomycetes</taxon>
        <taxon>Microbotryales</taxon>
        <taxon>Microbotryaceae</taxon>
        <taxon>Microbotryum</taxon>
    </lineage>
</organism>
<dbReference type="HOGENOM" id="CLU_903713_0_0_1"/>
<name>U5HGR9_USTV1</name>
<accession>U5HGR9</accession>
<dbReference type="EnsemblFungi" id="MVLG_06272T0">
    <property type="protein sequence ID" value="MVLG_06272T0"/>
    <property type="gene ID" value="MVLG_06272"/>
</dbReference>
<gene>
    <name evidence="2" type="ORF">MVLG_06272</name>
</gene>
<sequence>MECASKAPVRIPKHWTTDREAMTAVAVIIESLPALAFHLDRAAFNLERDCTHLQDYFIVARASSERIEGKSCFVSRDNANLKPLSLFPHKSSAEASELATILSHRPITFGEPNSKRRVLALYPTAQQHTFGIGFPFSALNMVPGDCYAPDGGNGDNGNNGINGDNGNNGDNDDDNPMCASLLHPPSTNTSNDRDREPTALSSDRDLAQGVTNHSRAGNSADPIAQASTDFDLEADMDDLLPPFGSTGRGEIQEDHTQSRTRRRAQSHDSPSIRSSHSREMEDTDSSEDDQYSYPRRQRPRHRSPSLMR</sequence>
<proteinExistence type="predicted"/>
<dbReference type="EMBL" id="GL541750">
    <property type="protein sequence ID" value="KDE03244.1"/>
    <property type="molecule type" value="Genomic_DNA"/>
</dbReference>
<reference evidence="2 4" key="3">
    <citation type="journal article" date="2015" name="BMC Genomics">
        <title>Sex and parasites: genomic and transcriptomic analysis of Microbotryum lychnidis-dioicae, the biotrophic and plant-castrating anther smut fungus.</title>
        <authorList>
            <person name="Perlin M.H."/>
            <person name="Amselem J."/>
            <person name="Fontanillas E."/>
            <person name="Toh S.S."/>
            <person name="Chen Z."/>
            <person name="Goldberg J."/>
            <person name="Duplessis S."/>
            <person name="Henrissat B."/>
            <person name="Young S."/>
            <person name="Zeng Q."/>
            <person name="Aguileta G."/>
            <person name="Petit E."/>
            <person name="Badouin H."/>
            <person name="Andrews J."/>
            <person name="Razeeq D."/>
            <person name="Gabaldon T."/>
            <person name="Quesneville H."/>
            <person name="Giraud T."/>
            <person name="Hood M.E."/>
            <person name="Schultz D.J."/>
            <person name="Cuomo C.A."/>
        </authorList>
    </citation>
    <scope>NUCLEOTIDE SEQUENCE [LARGE SCALE GENOMIC DNA]</scope>
    <source>
        <strain evidence="2">P1A1 Lamole</strain>
        <strain evidence="4">p1A1 Lamole</strain>
    </source>
</reference>
<feature type="compositionally biased region" description="Low complexity" evidence="1">
    <location>
        <begin position="158"/>
        <end position="169"/>
    </location>
</feature>
<keyword evidence="4" id="KW-1185">Reference proteome</keyword>
<reference evidence="4" key="1">
    <citation type="submission" date="2010-11" db="EMBL/GenBank/DDBJ databases">
        <title>The genome sequence of Microbotryum violaceum strain p1A1 Lamole.</title>
        <authorList>
            <person name="Cuomo C."/>
            <person name="Perlin M."/>
            <person name="Young S.K."/>
            <person name="Zeng Q."/>
            <person name="Gargeya S."/>
            <person name="Alvarado L."/>
            <person name="Berlin A."/>
            <person name="Chapman S.B."/>
            <person name="Chen Z."/>
            <person name="Freedman E."/>
            <person name="Gellesch M."/>
            <person name="Goldberg J."/>
            <person name="Griggs A."/>
            <person name="Gujja S."/>
            <person name="Heilman E."/>
            <person name="Heiman D."/>
            <person name="Howarth C."/>
            <person name="Mehta T."/>
            <person name="Neiman D."/>
            <person name="Pearson M."/>
            <person name="Roberts A."/>
            <person name="Saif S."/>
            <person name="Shea T."/>
            <person name="Shenoy N."/>
            <person name="Sisk P."/>
            <person name="Stolte C."/>
            <person name="Sykes S."/>
            <person name="White J."/>
            <person name="Yandava C."/>
            <person name="Haas B."/>
            <person name="Nusbaum C."/>
            <person name="Birren B."/>
        </authorList>
    </citation>
    <scope>NUCLEOTIDE SEQUENCE [LARGE SCALE GENOMIC DNA]</scope>
    <source>
        <strain evidence="4">p1A1 Lamole</strain>
    </source>
</reference>
<reference evidence="3" key="4">
    <citation type="submission" date="2015-06" db="UniProtKB">
        <authorList>
            <consortium name="EnsemblFungi"/>
        </authorList>
    </citation>
    <scope>IDENTIFICATION</scope>
</reference>
<evidence type="ECO:0000313" key="4">
    <source>
        <dbReference type="Proteomes" id="UP000017200"/>
    </source>
</evidence>
<feature type="compositionally biased region" description="Basic residues" evidence="1">
    <location>
        <begin position="295"/>
        <end position="308"/>
    </location>
</feature>
<dbReference type="AlphaFoldDB" id="U5HGR9"/>
<evidence type="ECO:0000313" key="3">
    <source>
        <dbReference type="EnsemblFungi" id="MVLG_06272T0"/>
    </source>
</evidence>
<feature type="compositionally biased region" description="Basic and acidic residues" evidence="1">
    <location>
        <begin position="191"/>
        <end position="206"/>
    </location>
</feature>
<dbReference type="EMBL" id="AEIJ01000721">
    <property type="status" value="NOT_ANNOTATED_CDS"/>
    <property type="molecule type" value="Genomic_DNA"/>
</dbReference>
<protein>
    <submittedName>
        <fullName evidence="2 3">Uncharacterized protein</fullName>
    </submittedName>
</protein>
<reference evidence="2" key="2">
    <citation type="submission" date="2010-11" db="EMBL/GenBank/DDBJ databases">
        <authorList>
            <consortium name="The Broad Institute Genome Sequencing Platform"/>
            <person name="Earl A."/>
            <person name="Ward D."/>
            <person name="Feldgarden M."/>
            <person name="Gevers D."/>
            <person name="Butler R."/>
            <person name="Young S.K."/>
            <person name="Zeng Q."/>
            <person name="Gargeya S."/>
            <person name="Fitzgerald M."/>
            <person name="Haas B."/>
            <person name="Abouelleil A."/>
            <person name="Alvarado L."/>
            <person name="Arachchi H.M."/>
            <person name="Berlin A."/>
            <person name="Brown A."/>
            <person name="Chapman S.B."/>
            <person name="Chen Z."/>
            <person name="Dunbar C."/>
            <person name="Freedman E."/>
            <person name="Gearin G."/>
            <person name="Gellesch M."/>
            <person name="Goldberg J."/>
            <person name="Griggs A."/>
            <person name="Gujja S."/>
            <person name="Heilman E."/>
            <person name="Heiman D."/>
            <person name="Howarth C."/>
            <person name="Larson L."/>
            <person name="Lui A."/>
            <person name="MacDonald P.J.P."/>
            <person name="Mehta T."/>
            <person name="Montmayeur A."/>
            <person name="Murphy C."/>
            <person name="Neiman D."/>
            <person name="Pearson M."/>
            <person name="Priest M."/>
            <person name="Roberts A."/>
            <person name="Saif S."/>
            <person name="Shea T."/>
            <person name="Shenoy N."/>
            <person name="Sisk P."/>
            <person name="Stolte C."/>
            <person name="Sykes S."/>
            <person name="White J."/>
            <person name="Yandava C."/>
            <person name="Wortman J."/>
            <person name="Nusbaum C."/>
            <person name="Birren B."/>
        </authorList>
    </citation>
    <scope>NUCLEOTIDE SEQUENCE</scope>
    <source>
        <strain evidence="2">P1A1 Lamole</strain>
    </source>
</reference>
<dbReference type="InParanoid" id="U5HGR9"/>
<dbReference type="Proteomes" id="UP000017200">
    <property type="component" value="Unassembled WGS sequence"/>
</dbReference>
<evidence type="ECO:0000313" key="2">
    <source>
        <dbReference type="EMBL" id="KDE03244.1"/>
    </source>
</evidence>
<feature type="region of interest" description="Disordered" evidence="1">
    <location>
        <begin position="235"/>
        <end position="308"/>
    </location>
</feature>
<evidence type="ECO:0000256" key="1">
    <source>
        <dbReference type="SAM" id="MobiDB-lite"/>
    </source>
</evidence>
<feature type="compositionally biased region" description="Acidic residues" evidence="1">
    <location>
        <begin position="281"/>
        <end position="290"/>
    </location>
</feature>
<feature type="region of interest" description="Disordered" evidence="1">
    <location>
        <begin position="153"/>
        <end position="222"/>
    </location>
</feature>